<dbReference type="AlphaFoldDB" id="A0AAW2L558"/>
<dbReference type="CDD" id="cd00303">
    <property type="entry name" value="retropepsin_like"/>
    <property type="match status" value="1"/>
</dbReference>
<evidence type="ECO:0000313" key="1">
    <source>
        <dbReference type="EMBL" id="KAL0312986.1"/>
    </source>
</evidence>
<organism evidence="1">
    <name type="scientific">Sesamum radiatum</name>
    <name type="common">Black benniseed</name>
    <dbReference type="NCBI Taxonomy" id="300843"/>
    <lineage>
        <taxon>Eukaryota</taxon>
        <taxon>Viridiplantae</taxon>
        <taxon>Streptophyta</taxon>
        <taxon>Embryophyta</taxon>
        <taxon>Tracheophyta</taxon>
        <taxon>Spermatophyta</taxon>
        <taxon>Magnoliopsida</taxon>
        <taxon>eudicotyledons</taxon>
        <taxon>Gunneridae</taxon>
        <taxon>Pentapetalae</taxon>
        <taxon>asterids</taxon>
        <taxon>lamiids</taxon>
        <taxon>Lamiales</taxon>
        <taxon>Pedaliaceae</taxon>
        <taxon>Sesamum</taxon>
    </lineage>
</organism>
<name>A0AAW2L558_SESRA</name>
<dbReference type="InterPro" id="IPR021109">
    <property type="entry name" value="Peptidase_aspartic_dom_sf"/>
</dbReference>
<accession>A0AAW2L558</accession>
<gene>
    <name evidence="1" type="ORF">Sradi_5697900</name>
</gene>
<reference evidence="1" key="2">
    <citation type="journal article" date="2024" name="Plant">
        <title>Genomic evolution and insights into agronomic trait innovations of Sesamum species.</title>
        <authorList>
            <person name="Miao H."/>
            <person name="Wang L."/>
            <person name="Qu L."/>
            <person name="Liu H."/>
            <person name="Sun Y."/>
            <person name="Le M."/>
            <person name="Wang Q."/>
            <person name="Wei S."/>
            <person name="Zheng Y."/>
            <person name="Lin W."/>
            <person name="Duan Y."/>
            <person name="Cao H."/>
            <person name="Xiong S."/>
            <person name="Wang X."/>
            <person name="Wei L."/>
            <person name="Li C."/>
            <person name="Ma Q."/>
            <person name="Ju M."/>
            <person name="Zhao R."/>
            <person name="Li G."/>
            <person name="Mu C."/>
            <person name="Tian Q."/>
            <person name="Mei H."/>
            <person name="Zhang T."/>
            <person name="Gao T."/>
            <person name="Zhang H."/>
        </authorList>
    </citation>
    <scope>NUCLEOTIDE SEQUENCE</scope>
    <source>
        <strain evidence="1">G02</strain>
    </source>
</reference>
<dbReference type="Pfam" id="PF08284">
    <property type="entry name" value="RVP_2"/>
    <property type="match status" value="1"/>
</dbReference>
<proteinExistence type="predicted"/>
<comment type="caution">
    <text evidence="1">The sequence shown here is derived from an EMBL/GenBank/DDBJ whole genome shotgun (WGS) entry which is preliminary data.</text>
</comment>
<dbReference type="Gene3D" id="2.40.70.10">
    <property type="entry name" value="Acid Proteases"/>
    <property type="match status" value="1"/>
</dbReference>
<dbReference type="SUPFAM" id="SSF50630">
    <property type="entry name" value="Acid proteases"/>
    <property type="match status" value="1"/>
</dbReference>
<reference evidence="1" key="1">
    <citation type="submission" date="2020-06" db="EMBL/GenBank/DDBJ databases">
        <authorList>
            <person name="Li T."/>
            <person name="Hu X."/>
            <person name="Zhang T."/>
            <person name="Song X."/>
            <person name="Zhang H."/>
            <person name="Dai N."/>
            <person name="Sheng W."/>
            <person name="Hou X."/>
            <person name="Wei L."/>
        </authorList>
    </citation>
    <scope>NUCLEOTIDE SEQUENCE</scope>
    <source>
        <strain evidence="1">G02</strain>
        <tissue evidence="1">Leaf</tissue>
    </source>
</reference>
<protein>
    <submittedName>
        <fullName evidence="1">Uncharacterized protein</fullName>
    </submittedName>
</protein>
<sequence>MALTHLIGSSKRTNSSSSTRFRWNNTSSVWAAICPVMPLGSLNGCTPTACPLGTLSYRLWSNVLGLLFMETITNLSSNSARWAQWRLFSWSLKGYVIELSVHSPIPFLIVFCPPGQCCKPKFLFLLADEKTLDFNSESDHFGEFSSYDVVPPPLPTSLLLEFAPSSSEHFHLSLDALSGSPSPCTLCLQGAIGHLFITILVDSKSSHNIIQPRIAQHLHLHVHSRPLLAVMVGNGETLRCSGLCPQVPLTLQHHTFLGSLYMLPIHGANIVLGVQWLQSLGPLLFDLFVPPMQFYYHNTLVTLTRMSSTHVEPALLHQLCRLIATHTVVDAYTISVSPLDCPYSSHTDISFISHCPPDLLHILQDFGTVFADSASLPPPSSP</sequence>
<dbReference type="EMBL" id="JACGWJ010000026">
    <property type="protein sequence ID" value="KAL0312986.1"/>
    <property type="molecule type" value="Genomic_DNA"/>
</dbReference>